<evidence type="ECO:0000256" key="2">
    <source>
        <dbReference type="ARBA" id="ARBA00006671"/>
    </source>
</evidence>
<reference evidence="6 7" key="1">
    <citation type="submission" date="2020-03" db="EMBL/GenBank/DDBJ databases">
        <title>Draft genome sequence of environmentally isolated cultures.</title>
        <authorList>
            <person name="Wilson H.S."/>
            <person name="De Leon M.E."/>
        </authorList>
    </citation>
    <scope>NUCLEOTIDE SEQUENCE [LARGE SCALE GENOMIC DNA]</scope>
    <source>
        <strain evidence="6 7">HSC-31F16</strain>
    </source>
</reference>
<dbReference type="Gene3D" id="2.60.40.1090">
    <property type="entry name" value="Fimbrial-type adhesion domain"/>
    <property type="match status" value="1"/>
</dbReference>
<sequence length="370" mass="38888">MGWWGPLWLLLWVSLPAQARITSCEKTDVSTPIEGPGDPISSNSKAGDVVARRTFIITTKYQVATPINNDQLRVGAGWTAAPRPDKFDTIDSQLPGLGVRWRHLDNGLGDIIHSGNNHANTWAPGDDFPKAPGSYSKVNFFVQELVLTDPKLYVGGTVGLVSAGFSIYMYGTGSGTSQNVSKGCNGSSTGVGADIKYPKGVHSFIDNNWSGATPPVLPSPSCKISLNSQQQSVSMDAINVSGLGRKDEVSQDSVSFSIRLEECGINAKPSINFTDAGAPENTSHTLTPNHAGAAGSAKGLGVRLRRGGQADVYFGPPDSADSSRRIALGTASSGNPVLTLDLNAHYVRTTAAPIQPGAFAATATFVVSYP</sequence>
<dbReference type="SUPFAM" id="SSF49401">
    <property type="entry name" value="Bacterial adhesins"/>
    <property type="match status" value="1"/>
</dbReference>
<protein>
    <submittedName>
        <fullName evidence="6">Fimbrial protein</fullName>
    </submittedName>
</protein>
<organism evidence="6 7">
    <name type="scientific">Chromobacterium fluminis</name>
    <dbReference type="NCBI Taxonomy" id="3044269"/>
    <lineage>
        <taxon>Bacteria</taxon>
        <taxon>Pseudomonadati</taxon>
        <taxon>Pseudomonadota</taxon>
        <taxon>Betaproteobacteria</taxon>
        <taxon>Neisseriales</taxon>
        <taxon>Chromobacteriaceae</taxon>
        <taxon>Chromobacterium</taxon>
    </lineage>
</organism>
<dbReference type="Pfam" id="PF00419">
    <property type="entry name" value="Fimbrial"/>
    <property type="match status" value="1"/>
</dbReference>
<dbReference type="Proteomes" id="UP001515641">
    <property type="component" value="Unassembled WGS sequence"/>
</dbReference>
<feature type="domain" description="Fimbrial-type adhesion" evidence="5">
    <location>
        <begin position="220"/>
        <end position="369"/>
    </location>
</feature>
<dbReference type="PANTHER" id="PTHR33420:SF14">
    <property type="entry name" value="TYPE 1 FIMBRIN D-MANNOSE SPECIFIC ADHESIN"/>
    <property type="match status" value="1"/>
</dbReference>
<keyword evidence="3" id="KW-0281">Fimbrium</keyword>
<accession>A0ABX0L4S9</accession>
<dbReference type="EMBL" id="JAAOMA010000013">
    <property type="protein sequence ID" value="NHR05795.1"/>
    <property type="molecule type" value="Genomic_DNA"/>
</dbReference>
<feature type="signal peptide" evidence="4">
    <location>
        <begin position="1"/>
        <end position="19"/>
    </location>
</feature>
<dbReference type="RefSeq" id="WP_166452031.1">
    <property type="nucleotide sequence ID" value="NZ_JAAOMA010000013.1"/>
</dbReference>
<dbReference type="InterPro" id="IPR000259">
    <property type="entry name" value="Adhesion_dom_fimbrial"/>
</dbReference>
<dbReference type="InterPro" id="IPR008966">
    <property type="entry name" value="Adhesion_dom_sf"/>
</dbReference>
<evidence type="ECO:0000256" key="1">
    <source>
        <dbReference type="ARBA" id="ARBA00004561"/>
    </source>
</evidence>
<comment type="subcellular location">
    <subcellularLocation>
        <location evidence="1">Fimbrium</location>
    </subcellularLocation>
</comment>
<name>A0ABX0L4S9_9NEIS</name>
<evidence type="ECO:0000313" key="6">
    <source>
        <dbReference type="EMBL" id="NHR05795.1"/>
    </source>
</evidence>
<dbReference type="InterPro" id="IPR036937">
    <property type="entry name" value="Adhesion_dom_fimbrial_sf"/>
</dbReference>
<dbReference type="InterPro" id="IPR050263">
    <property type="entry name" value="Bact_Fimbrial_Adh_Pro"/>
</dbReference>
<comment type="caution">
    <text evidence="6">The sequence shown here is derived from an EMBL/GenBank/DDBJ whole genome shotgun (WGS) entry which is preliminary data.</text>
</comment>
<gene>
    <name evidence="6" type="ORF">HA052_11355</name>
</gene>
<keyword evidence="7" id="KW-1185">Reference proteome</keyword>
<keyword evidence="4" id="KW-0732">Signal</keyword>
<proteinExistence type="inferred from homology"/>
<feature type="chain" id="PRO_5046442675" evidence="4">
    <location>
        <begin position="20"/>
        <end position="370"/>
    </location>
</feature>
<evidence type="ECO:0000256" key="3">
    <source>
        <dbReference type="ARBA" id="ARBA00023263"/>
    </source>
</evidence>
<evidence type="ECO:0000256" key="4">
    <source>
        <dbReference type="SAM" id="SignalP"/>
    </source>
</evidence>
<evidence type="ECO:0000259" key="5">
    <source>
        <dbReference type="Pfam" id="PF00419"/>
    </source>
</evidence>
<dbReference type="PANTHER" id="PTHR33420">
    <property type="entry name" value="FIMBRIAL SUBUNIT ELFA-RELATED"/>
    <property type="match status" value="1"/>
</dbReference>
<evidence type="ECO:0000313" key="7">
    <source>
        <dbReference type="Proteomes" id="UP001515641"/>
    </source>
</evidence>
<comment type="similarity">
    <text evidence="2">Belongs to the fimbrial protein family.</text>
</comment>